<protein>
    <submittedName>
        <fullName evidence="2">Uncharacterized protein</fullName>
    </submittedName>
</protein>
<gene>
    <name evidence="2" type="ORF">EUGRSUZ_H00734</name>
</gene>
<evidence type="ECO:0000313" key="2">
    <source>
        <dbReference type="EMBL" id="KCW58004.1"/>
    </source>
</evidence>
<accession>A0A059AW89</accession>
<reference evidence="2" key="1">
    <citation type="submission" date="2013-07" db="EMBL/GenBank/DDBJ databases">
        <title>The genome of Eucalyptus grandis.</title>
        <authorList>
            <person name="Schmutz J."/>
            <person name="Hayes R."/>
            <person name="Myburg A."/>
            <person name="Tuskan G."/>
            <person name="Grattapaglia D."/>
            <person name="Rokhsar D.S."/>
        </authorList>
    </citation>
    <scope>NUCLEOTIDE SEQUENCE</scope>
    <source>
        <tissue evidence="2">Leaf extractions</tissue>
    </source>
</reference>
<feature type="region of interest" description="Disordered" evidence="1">
    <location>
        <begin position="1"/>
        <end position="20"/>
    </location>
</feature>
<dbReference type="EMBL" id="KK198760">
    <property type="protein sequence ID" value="KCW58004.1"/>
    <property type="molecule type" value="Genomic_DNA"/>
</dbReference>
<name>A0A059AW89_EUCGR</name>
<evidence type="ECO:0000256" key="1">
    <source>
        <dbReference type="SAM" id="MobiDB-lite"/>
    </source>
</evidence>
<sequence length="97" mass="11304">MLTPKKIETERNKSGDKKKIPMLREEDVHYHYYKQKQLLLKEEEEALDTQSPSPLLIEVIIVLRIYAQSSPRTSNYQKPLVTPPARKSALVENEGFH</sequence>
<dbReference type="AlphaFoldDB" id="A0A059AW89"/>
<dbReference type="Gramene" id="KCW58004">
    <property type="protein sequence ID" value="KCW58004"/>
    <property type="gene ID" value="EUGRSUZ_H00734"/>
</dbReference>
<feature type="region of interest" description="Disordered" evidence="1">
    <location>
        <begin position="73"/>
        <end position="97"/>
    </location>
</feature>
<dbReference type="InParanoid" id="A0A059AW89"/>
<organism evidence="2">
    <name type="scientific">Eucalyptus grandis</name>
    <name type="common">Flooded gum</name>
    <dbReference type="NCBI Taxonomy" id="71139"/>
    <lineage>
        <taxon>Eukaryota</taxon>
        <taxon>Viridiplantae</taxon>
        <taxon>Streptophyta</taxon>
        <taxon>Embryophyta</taxon>
        <taxon>Tracheophyta</taxon>
        <taxon>Spermatophyta</taxon>
        <taxon>Magnoliopsida</taxon>
        <taxon>eudicotyledons</taxon>
        <taxon>Gunneridae</taxon>
        <taxon>Pentapetalae</taxon>
        <taxon>rosids</taxon>
        <taxon>malvids</taxon>
        <taxon>Myrtales</taxon>
        <taxon>Myrtaceae</taxon>
        <taxon>Myrtoideae</taxon>
        <taxon>Eucalypteae</taxon>
        <taxon>Eucalyptus</taxon>
    </lineage>
</organism>
<proteinExistence type="predicted"/>